<dbReference type="Proteomes" id="UP000094463">
    <property type="component" value="Chromosome"/>
</dbReference>
<organism evidence="1 2">
    <name type="scientific">Salisediminibacterium beveridgei</name>
    <dbReference type="NCBI Taxonomy" id="632773"/>
    <lineage>
        <taxon>Bacteria</taxon>
        <taxon>Bacillati</taxon>
        <taxon>Bacillota</taxon>
        <taxon>Bacilli</taxon>
        <taxon>Bacillales</taxon>
        <taxon>Bacillaceae</taxon>
        <taxon>Salisediminibacterium</taxon>
    </lineage>
</organism>
<dbReference type="RefSeq" id="WP_069365464.1">
    <property type="nucleotide sequence ID" value="NZ_CP012502.1"/>
</dbReference>
<reference evidence="1 2" key="1">
    <citation type="submission" date="2015-08" db="EMBL/GenBank/DDBJ databases">
        <title>The complete genome sequence of Bacillus beveridgei MLTeJB.</title>
        <authorList>
            <person name="Hanson T.E."/>
            <person name="Mesa C."/>
            <person name="Basesman S.M."/>
            <person name="Oremland R.S."/>
        </authorList>
    </citation>
    <scope>NUCLEOTIDE SEQUENCE [LARGE SCALE GENOMIC DNA]</scope>
    <source>
        <strain evidence="1 2">MLTeJB</strain>
    </source>
</reference>
<dbReference type="KEGG" id="bbev:BBEV_2131"/>
<keyword evidence="2" id="KW-1185">Reference proteome</keyword>
<dbReference type="STRING" id="632773.BBEV_2131"/>
<evidence type="ECO:0000313" key="2">
    <source>
        <dbReference type="Proteomes" id="UP000094463"/>
    </source>
</evidence>
<accession>A0A1D7QWZ7</accession>
<name>A0A1D7QWZ7_9BACI</name>
<dbReference type="EMBL" id="CP012502">
    <property type="protein sequence ID" value="AOM83489.1"/>
    <property type="molecule type" value="Genomic_DNA"/>
</dbReference>
<sequence>MSVQEKRQTAVILFGFRYTEIRKLALVNIEKDPDQYYMGLEPQWIKQKDGITGYRVIAYRLDGYVDVYDEPQLVLENEQSFDVTGKGLCERITTTIKNVAFFREQDRLRLSFSFLDKYGRHVQVKIQEHSTKSSKGVSLLAPVGSSSLNPTYLPVFFLYQFDFVRKRGTEASVKIDDQEYQMDPFPYPVPKDMQWRYYARYSDDCQIVEFAPSFEETLKRLPVEENGVAETAEVKYTFSENSALQRMEAITDDHPLEVIFSEGIPDIRTIQDNHSVSGLFSIRAKPEMGTIEGKYIVERQGSKVTLMLLPEGGWCAVPDSLFTKLMFQEKSVFRQWPATYEYKQVIDLETLHSTSAWRRVKESAQNDAQTS</sequence>
<dbReference type="OrthoDB" id="4823114at2"/>
<protein>
    <submittedName>
        <fullName evidence="1">Uncharacterized protein</fullName>
    </submittedName>
</protein>
<proteinExistence type="predicted"/>
<gene>
    <name evidence="1" type="ORF">BBEV_2131</name>
</gene>
<evidence type="ECO:0000313" key="1">
    <source>
        <dbReference type="EMBL" id="AOM83489.1"/>
    </source>
</evidence>
<dbReference type="AlphaFoldDB" id="A0A1D7QWZ7"/>